<dbReference type="Proteomes" id="UP001151760">
    <property type="component" value="Unassembled WGS sequence"/>
</dbReference>
<dbReference type="EMBL" id="BQNB010019321">
    <property type="protein sequence ID" value="GJT84067.1"/>
    <property type="molecule type" value="Genomic_DNA"/>
</dbReference>
<reference evidence="1" key="1">
    <citation type="journal article" date="2022" name="Int. J. Mol. Sci.">
        <title>Draft Genome of Tanacetum Coccineum: Genomic Comparison of Closely Related Tanacetum-Family Plants.</title>
        <authorList>
            <person name="Yamashiro T."/>
            <person name="Shiraishi A."/>
            <person name="Nakayama K."/>
            <person name="Satake H."/>
        </authorList>
    </citation>
    <scope>NUCLEOTIDE SEQUENCE</scope>
</reference>
<evidence type="ECO:0000313" key="2">
    <source>
        <dbReference type="Proteomes" id="UP001151760"/>
    </source>
</evidence>
<comment type="caution">
    <text evidence="1">The sequence shown here is derived from an EMBL/GenBank/DDBJ whole genome shotgun (WGS) entry which is preliminary data.</text>
</comment>
<evidence type="ECO:0000313" key="1">
    <source>
        <dbReference type="EMBL" id="GJT84067.1"/>
    </source>
</evidence>
<accession>A0ABQ5HA06</accession>
<proteinExistence type="predicted"/>
<sequence>MQSTVSLTPSIHYEDGNPARAYIKQALGTFKDGDGNTLYQQSVKASANSVIIFFFTSAQDGNKLLDDERLSLADDLKKAHDQNQNKLESRPVNVGRTKAEFDALIYDITNLETEELVDSNTYIWSLSHDDKFLVNSVRKHIDEHILASLSPRKRNVIATRCYNRPPMLEKSQYNTWQSRMKLYIRGKEHGKDILDSVLNGPFKYGTVEVPGTPTTAAYMRERTYEISLIK</sequence>
<protein>
    <submittedName>
        <fullName evidence="1">Uncharacterized protein</fullName>
    </submittedName>
</protein>
<organism evidence="1 2">
    <name type="scientific">Tanacetum coccineum</name>
    <dbReference type="NCBI Taxonomy" id="301880"/>
    <lineage>
        <taxon>Eukaryota</taxon>
        <taxon>Viridiplantae</taxon>
        <taxon>Streptophyta</taxon>
        <taxon>Embryophyta</taxon>
        <taxon>Tracheophyta</taxon>
        <taxon>Spermatophyta</taxon>
        <taxon>Magnoliopsida</taxon>
        <taxon>eudicotyledons</taxon>
        <taxon>Gunneridae</taxon>
        <taxon>Pentapetalae</taxon>
        <taxon>asterids</taxon>
        <taxon>campanulids</taxon>
        <taxon>Asterales</taxon>
        <taxon>Asteraceae</taxon>
        <taxon>Asteroideae</taxon>
        <taxon>Anthemideae</taxon>
        <taxon>Anthemidinae</taxon>
        <taxon>Tanacetum</taxon>
    </lineage>
</organism>
<gene>
    <name evidence="1" type="ORF">Tco_1058409</name>
</gene>
<reference evidence="1" key="2">
    <citation type="submission" date="2022-01" db="EMBL/GenBank/DDBJ databases">
        <authorList>
            <person name="Yamashiro T."/>
            <person name="Shiraishi A."/>
            <person name="Satake H."/>
            <person name="Nakayama K."/>
        </authorList>
    </citation>
    <scope>NUCLEOTIDE SEQUENCE</scope>
</reference>
<keyword evidence="2" id="KW-1185">Reference proteome</keyword>
<name>A0ABQ5HA06_9ASTR</name>